<dbReference type="InterPro" id="IPR037607">
    <property type="entry name" value="DGK"/>
</dbReference>
<reference evidence="2 3" key="1">
    <citation type="submission" date="2024-06" db="EMBL/GenBank/DDBJ databases">
        <title>The draft genome of Grus japonensis, version 3.</title>
        <authorList>
            <person name="Nabeshima K."/>
            <person name="Suzuki S."/>
            <person name="Onuma M."/>
        </authorList>
    </citation>
    <scope>NUCLEOTIDE SEQUENCE [LARGE SCALE GENOMIC DNA]</scope>
    <source>
        <strain evidence="2 3">451A</strain>
    </source>
</reference>
<evidence type="ECO:0000313" key="2">
    <source>
        <dbReference type="EMBL" id="GAB0184581.1"/>
    </source>
</evidence>
<keyword evidence="2" id="KW-0808">Transferase</keyword>
<sequence length="117" mass="13316">MDSWSPSSDPTPGQLPPGLYAEHDIIWLNFFRDVPEFRVLACGGDGTVGWILDCIGYEGENLMKILKDIENSSEILLDRWKFEVIPNDKDEKGDPVPYNIINNYFSIGVVRLMLILK</sequence>
<evidence type="ECO:0000259" key="1">
    <source>
        <dbReference type="Pfam" id="PF00781"/>
    </source>
</evidence>
<organism evidence="2 3">
    <name type="scientific">Grus japonensis</name>
    <name type="common">Japanese crane</name>
    <name type="synonym">Red-crowned crane</name>
    <dbReference type="NCBI Taxonomy" id="30415"/>
    <lineage>
        <taxon>Eukaryota</taxon>
        <taxon>Metazoa</taxon>
        <taxon>Chordata</taxon>
        <taxon>Craniata</taxon>
        <taxon>Vertebrata</taxon>
        <taxon>Euteleostomi</taxon>
        <taxon>Archelosauria</taxon>
        <taxon>Archosauria</taxon>
        <taxon>Dinosauria</taxon>
        <taxon>Saurischia</taxon>
        <taxon>Theropoda</taxon>
        <taxon>Coelurosauria</taxon>
        <taxon>Aves</taxon>
        <taxon>Neognathae</taxon>
        <taxon>Neoaves</taxon>
        <taxon>Gruiformes</taxon>
        <taxon>Gruidae</taxon>
        <taxon>Grus</taxon>
    </lineage>
</organism>
<dbReference type="GO" id="GO:0016301">
    <property type="term" value="F:kinase activity"/>
    <property type="evidence" value="ECO:0007669"/>
    <property type="project" value="UniProtKB-KW"/>
</dbReference>
<accession>A0ABC9WH62</accession>
<protein>
    <submittedName>
        <fullName evidence="2">Diacylglycerol kinase beta</fullName>
    </submittedName>
</protein>
<name>A0ABC9WH62_GRUJA</name>
<dbReference type="SUPFAM" id="SSF111331">
    <property type="entry name" value="NAD kinase/diacylglycerol kinase-like"/>
    <property type="match status" value="1"/>
</dbReference>
<comment type="caution">
    <text evidence="2">The sequence shown here is derived from an EMBL/GenBank/DDBJ whole genome shotgun (WGS) entry which is preliminary data.</text>
</comment>
<evidence type="ECO:0000313" key="3">
    <source>
        <dbReference type="Proteomes" id="UP001623348"/>
    </source>
</evidence>
<feature type="domain" description="DAGKc" evidence="1">
    <location>
        <begin position="29"/>
        <end position="57"/>
    </location>
</feature>
<gene>
    <name evidence="2" type="ORF">GRJ2_000923400</name>
</gene>
<keyword evidence="3" id="KW-1185">Reference proteome</keyword>
<dbReference type="Pfam" id="PF00781">
    <property type="entry name" value="DAGK_cat"/>
    <property type="match status" value="1"/>
</dbReference>
<dbReference type="PANTHER" id="PTHR11255">
    <property type="entry name" value="DIACYLGLYCEROL KINASE"/>
    <property type="match status" value="1"/>
</dbReference>
<dbReference type="EMBL" id="BAAFJT010000002">
    <property type="protein sequence ID" value="GAB0184581.1"/>
    <property type="molecule type" value="Genomic_DNA"/>
</dbReference>
<dbReference type="PANTHER" id="PTHR11255:SF32">
    <property type="entry name" value="DIACYLGLYCEROL KINASE BETA"/>
    <property type="match status" value="1"/>
</dbReference>
<keyword evidence="2" id="KW-0418">Kinase</keyword>
<dbReference type="InterPro" id="IPR016064">
    <property type="entry name" value="NAD/diacylglycerol_kinase_sf"/>
</dbReference>
<proteinExistence type="predicted"/>
<dbReference type="AlphaFoldDB" id="A0ABC9WH62"/>
<dbReference type="InterPro" id="IPR001206">
    <property type="entry name" value="Diacylglycerol_kinase_cat_dom"/>
</dbReference>
<dbReference type="Proteomes" id="UP001623348">
    <property type="component" value="Unassembled WGS sequence"/>
</dbReference>